<keyword evidence="1" id="KW-0175">Coiled coil</keyword>
<evidence type="ECO:0000256" key="2">
    <source>
        <dbReference type="SAM" id="SignalP"/>
    </source>
</evidence>
<evidence type="ECO:0008006" key="5">
    <source>
        <dbReference type="Google" id="ProtNLM"/>
    </source>
</evidence>
<feature type="coiled-coil region" evidence="1">
    <location>
        <begin position="35"/>
        <end position="77"/>
    </location>
</feature>
<dbReference type="AlphaFoldDB" id="A0A8J6XSK6"/>
<name>A0A8J6XSK6_9BACT</name>
<accession>A0A8J6XSK6</accession>
<keyword evidence="2" id="KW-0732">Signal</keyword>
<reference evidence="3 4" key="1">
    <citation type="submission" date="2020-08" db="EMBL/GenBank/DDBJ databases">
        <title>Acidobacteriota in marine sediments use diverse sulfur dissimilation pathways.</title>
        <authorList>
            <person name="Wasmund K."/>
        </authorList>
    </citation>
    <scope>NUCLEOTIDE SEQUENCE [LARGE SCALE GENOMIC DNA]</scope>
    <source>
        <strain evidence="3">MAG AM4</strain>
    </source>
</reference>
<evidence type="ECO:0000256" key="1">
    <source>
        <dbReference type="SAM" id="Coils"/>
    </source>
</evidence>
<evidence type="ECO:0000313" key="4">
    <source>
        <dbReference type="Proteomes" id="UP000648239"/>
    </source>
</evidence>
<sequence length="463" mass="50008">MTFRQLLNRPPFRSLLLAALLLVAPGMAADADPRVEALENEIVELRALIAGSSHDRLEELERRLMQLAEQVSDLQAGDTAPTAIAPVHSGGLGPAASKVYGVGHGVSLGGYGEMLYENFNSTAEDGSPVSTRDQLDFLRAIVYIGYKFNDRILFNSEIEFEHATTGGSGEVSVEFAYLDFLVRESFNVRAGMVLIPVGFVNELHEPPVFLGARRPYVEQRLLPSTWRENGAGIYGRHGPLSYRAYLTTNLAAVDGVSGGASGFSSSGVRGGRSKGSKSSAEDLAFSGRLDWEPDHGILLGASFVSGNTGQSAVSSGGETIDGRTTMFDIHAQYQRNGVQARVLFVDTEIEDVVLINEFQGFTGSDSVGESQSGWYGEVGYDVLAPRTGSRRSLIPYLRYESYDTQEAVPDGFSRDPAREVTVTTIGVAWKPIPQVVLKADWNDISNEGGSGVDQFNVALGFLF</sequence>
<dbReference type="Proteomes" id="UP000648239">
    <property type="component" value="Unassembled WGS sequence"/>
</dbReference>
<protein>
    <recommendedName>
        <fullName evidence="5">Porin</fullName>
    </recommendedName>
</protein>
<dbReference type="SUPFAM" id="SSF56935">
    <property type="entry name" value="Porins"/>
    <property type="match status" value="1"/>
</dbReference>
<organism evidence="3 4">
    <name type="scientific">Candidatus Polarisedimenticola svalbardensis</name>
    <dbReference type="NCBI Taxonomy" id="2886004"/>
    <lineage>
        <taxon>Bacteria</taxon>
        <taxon>Pseudomonadati</taxon>
        <taxon>Acidobacteriota</taxon>
        <taxon>Candidatus Polarisedimenticolia</taxon>
        <taxon>Candidatus Polarisedimenticolales</taxon>
        <taxon>Candidatus Polarisedimenticolaceae</taxon>
        <taxon>Candidatus Polarisedimenticola</taxon>
    </lineage>
</organism>
<gene>
    <name evidence="3" type="ORF">IFK94_02845</name>
</gene>
<dbReference type="Gene3D" id="2.40.160.10">
    <property type="entry name" value="Porin"/>
    <property type="match status" value="1"/>
</dbReference>
<feature type="signal peptide" evidence="2">
    <location>
        <begin position="1"/>
        <end position="28"/>
    </location>
</feature>
<comment type="caution">
    <text evidence="3">The sequence shown here is derived from an EMBL/GenBank/DDBJ whole genome shotgun (WGS) entry which is preliminary data.</text>
</comment>
<dbReference type="InterPro" id="IPR023614">
    <property type="entry name" value="Porin_dom_sf"/>
</dbReference>
<evidence type="ECO:0000313" key="3">
    <source>
        <dbReference type="EMBL" id="MBD3867038.1"/>
    </source>
</evidence>
<feature type="chain" id="PRO_5035195226" description="Porin" evidence="2">
    <location>
        <begin position="29"/>
        <end position="463"/>
    </location>
</feature>
<dbReference type="EMBL" id="JACXWD010000005">
    <property type="protein sequence ID" value="MBD3867038.1"/>
    <property type="molecule type" value="Genomic_DNA"/>
</dbReference>
<proteinExistence type="predicted"/>